<protein>
    <recommendedName>
        <fullName evidence="2">VWFA domain-containing protein</fullName>
    </recommendedName>
</protein>
<accession>A0A382V045</accession>
<dbReference type="EMBL" id="UINC01148104">
    <property type="protein sequence ID" value="SVD39797.1"/>
    <property type="molecule type" value="Genomic_DNA"/>
</dbReference>
<evidence type="ECO:0008006" key="2">
    <source>
        <dbReference type="Google" id="ProtNLM"/>
    </source>
</evidence>
<dbReference type="SUPFAM" id="SSF53300">
    <property type="entry name" value="vWA-like"/>
    <property type="match status" value="1"/>
</dbReference>
<dbReference type="AlphaFoldDB" id="A0A382V045"/>
<organism evidence="1">
    <name type="scientific">marine metagenome</name>
    <dbReference type="NCBI Taxonomy" id="408172"/>
    <lineage>
        <taxon>unclassified sequences</taxon>
        <taxon>metagenomes</taxon>
        <taxon>ecological metagenomes</taxon>
    </lineage>
</organism>
<dbReference type="CDD" id="cd00198">
    <property type="entry name" value="vWFA"/>
    <property type="match status" value="1"/>
</dbReference>
<name>A0A382V045_9ZZZZ</name>
<reference evidence="1" key="1">
    <citation type="submission" date="2018-05" db="EMBL/GenBank/DDBJ databases">
        <authorList>
            <person name="Lanie J.A."/>
            <person name="Ng W.-L."/>
            <person name="Kazmierczak K.M."/>
            <person name="Andrzejewski T.M."/>
            <person name="Davidsen T.M."/>
            <person name="Wayne K.J."/>
            <person name="Tettelin H."/>
            <person name="Glass J.I."/>
            <person name="Rusch D."/>
            <person name="Podicherti R."/>
            <person name="Tsui H.-C.T."/>
            <person name="Winkler M.E."/>
        </authorList>
    </citation>
    <scope>NUCLEOTIDE SEQUENCE</scope>
</reference>
<sequence>MNDFQYTKWIPDANSHQAKLEELIGMLNYIMIQTNGDVEEAIDWMKFLDNRYGILGDVMNFEEFVKMLEEQGLIEKEKTKFVLTDKGGRRIREDSLKQIFSSLKKGLAGGHDTPFQGEGVERLSETRPYRFGDQPSNINFTATIGNSIRRNGFDMNLTEDDLEVFEVEHSTSCATVMLLDISHSMILYGEDRISPAKQVALALAELIINKYPKDELHLVLFGDDAKRVNIEDLPFVSVGP</sequence>
<proteinExistence type="predicted"/>
<dbReference type="InterPro" id="IPR036465">
    <property type="entry name" value="vWFA_dom_sf"/>
</dbReference>
<evidence type="ECO:0000313" key="1">
    <source>
        <dbReference type="EMBL" id="SVD39797.1"/>
    </source>
</evidence>
<feature type="non-terminal residue" evidence="1">
    <location>
        <position position="240"/>
    </location>
</feature>
<gene>
    <name evidence="1" type="ORF">METZ01_LOCUS392651</name>
</gene>